<dbReference type="Proteomes" id="UP000202117">
    <property type="component" value="Segment"/>
</dbReference>
<organism evidence="2 3">
    <name type="scientific">Enterococcus phage vB_EfaS_IME196</name>
    <dbReference type="NCBI Taxonomy" id="1747289"/>
    <lineage>
        <taxon>Viruses</taxon>
        <taxon>Duplodnaviria</taxon>
        <taxon>Heunggongvirae</taxon>
        <taxon>Uroviricota</taxon>
        <taxon>Caudoviricetes</taxon>
        <taxon>Efquatrovirus</taxon>
        <taxon>Efquatrovirus IME196</taxon>
    </lineage>
</organism>
<dbReference type="EMBL" id="KT932701">
    <property type="protein sequence ID" value="ALO80888.1"/>
    <property type="molecule type" value="Genomic_DNA"/>
</dbReference>
<feature type="transmembrane region" description="Helical" evidence="1">
    <location>
        <begin position="12"/>
        <end position="33"/>
    </location>
</feature>
<keyword evidence="1" id="KW-0472">Membrane</keyword>
<name>A0A0S2MY61_9CAUD</name>
<dbReference type="InterPro" id="IPR006485">
    <property type="entry name" value="Phage-like_holin"/>
</dbReference>
<protein>
    <submittedName>
        <fullName evidence="2">Holin</fullName>
    </submittedName>
</protein>
<accession>A0A0S2MY61</accession>
<evidence type="ECO:0000313" key="2">
    <source>
        <dbReference type="EMBL" id="ALO80888.1"/>
    </source>
</evidence>
<evidence type="ECO:0000313" key="3">
    <source>
        <dbReference type="Proteomes" id="UP000202117"/>
    </source>
</evidence>
<sequence length="78" mass="8529">MDWKTRIRSKAFWVTLVPALAVLAQMVGNIFGLDMSKLTGLSEQLIGVINALFVVLSILGIAVDPTTKGIKDNKEENQ</sequence>
<keyword evidence="3" id="KW-1185">Reference proteome</keyword>
<dbReference type="OrthoDB" id="26529at10239"/>
<evidence type="ECO:0000256" key="1">
    <source>
        <dbReference type="SAM" id="Phobius"/>
    </source>
</evidence>
<dbReference type="GeneID" id="26642992"/>
<reference evidence="2 3" key="1">
    <citation type="submission" date="2015-10" db="EMBL/GenBank/DDBJ databases">
        <authorList>
            <person name="Gilbert D.G."/>
        </authorList>
    </citation>
    <scope>NUCLEOTIDE SEQUENCE [LARGE SCALE GENOMIC DNA]</scope>
</reference>
<dbReference type="NCBIfam" id="TIGR01598">
    <property type="entry name" value="holin_phiLC3"/>
    <property type="match status" value="1"/>
</dbReference>
<dbReference type="KEGG" id="vg:26642992"/>
<keyword evidence="1" id="KW-0812">Transmembrane</keyword>
<keyword evidence="1" id="KW-1133">Transmembrane helix</keyword>
<proteinExistence type="predicted"/>
<dbReference type="RefSeq" id="YP_009216607.1">
    <property type="nucleotide sequence ID" value="NC_028990.1"/>
</dbReference>
<dbReference type="Pfam" id="PF04531">
    <property type="entry name" value="Phage_holin_1"/>
    <property type="match status" value="1"/>
</dbReference>
<feature type="transmembrane region" description="Helical" evidence="1">
    <location>
        <begin position="45"/>
        <end position="63"/>
    </location>
</feature>